<keyword evidence="8" id="KW-1185">Reference proteome</keyword>
<feature type="transmembrane region" description="Helical" evidence="6">
    <location>
        <begin position="21"/>
        <end position="44"/>
    </location>
</feature>
<comment type="caution">
    <text evidence="7">The sequence shown here is derived from an EMBL/GenBank/DDBJ whole genome shotgun (WGS) entry which is preliminary data.</text>
</comment>
<dbReference type="InterPro" id="IPR001123">
    <property type="entry name" value="LeuE-type"/>
</dbReference>
<dbReference type="GO" id="GO:0015171">
    <property type="term" value="F:amino acid transmembrane transporter activity"/>
    <property type="evidence" value="ECO:0007669"/>
    <property type="project" value="TreeGrafter"/>
</dbReference>
<evidence type="ECO:0000256" key="1">
    <source>
        <dbReference type="ARBA" id="ARBA00004651"/>
    </source>
</evidence>
<proteinExistence type="predicted"/>
<keyword evidence="4 6" id="KW-1133">Transmembrane helix</keyword>
<sequence length="182" mass="19464">MTIANASMQNGRPFGLATASGILTGSVLWSCGAAFGLAAIMAASPWTFELMRYVGASYLLYLAFKAARSVFAEVAAGRDVRGRRSLKAAYLQGIAIHLTNPKVILSFGSVYSVFTPPGTDVGTLLLAVLFLGLQSATVFFAYAILFSIKGVVGFYKRMYRWFEGAFGLVYAAAGLALFLHAF</sequence>
<dbReference type="Proteomes" id="UP000246352">
    <property type="component" value="Unassembled WGS sequence"/>
</dbReference>
<dbReference type="AlphaFoldDB" id="A0A317PCF3"/>
<evidence type="ECO:0000256" key="5">
    <source>
        <dbReference type="ARBA" id="ARBA00023136"/>
    </source>
</evidence>
<feature type="transmembrane region" description="Helical" evidence="6">
    <location>
        <begin position="88"/>
        <end position="111"/>
    </location>
</feature>
<dbReference type="EMBL" id="QGTR01000007">
    <property type="protein sequence ID" value="PWV97097.1"/>
    <property type="molecule type" value="Genomic_DNA"/>
</dbReference>
<dbReference type="Pfam" id="PF01810">
    <property type="entry name" value="LysE"/>
    <property type="match status" value="1"/>
</dbReference>
<evidence type="ECO:0000256" key="2">
    <source>
        <dbReference type="ARBA" id="ARBA00022475"/>
    </source>
</evidence>
<keyword evidence="5 6" id="KW-0472">Membrane</keyword>
<comment type="subcellular location">
    <subcellularLocation>
        <location evidence="1">Cell membrane</location>
        <topology evidence="1">Multi-pass membrane protein</topology>
    </subcellularLocation>
</comment>
<feature type="transmembrane region" description="Helical" evidence="6">
    <location>
        <begin position="158"/>
        <end position="179"/>
    </location>
</feature>
<dbReference type="GO" id="GO:0005886">
    <property type="term" value="C:plasma membrane"/>
    <property type="evidence" value="ECO:0007669"/>
    <property type="project" value="UniProtKB-SubCell"/>
</dbReference>
<evidence type="ECO:0000256" key="6">
    <source>
        <dbReference type="SAM" id="Phobius"/>
    </source>
</evidence>
<feature type="transmembrane region" description="Helical" evidence="6">
    <location>
        <begin position="123"/>
        <end position="146"/>
    </location>
</feature>
<evidence type="ECO:0000256" key="3">
    <source>
        <dbReference type="ARBA" id="ARBA00022692"/>
    </source>
</evidence>
<gene>
    <name evidence="7" type="ORF">DFR52_1078</name>
</gene>
<accession>A0A317PCF3</accession>
<organism evidence="7 8">
    <name type="scientific">Hoeflea marina</name>
    <dbReference type="NCBI Taxonomy" id="274592"/>
    <lineage>
        <taxon>Bacteria</taxon>
        <taxon>Pseudomonadati</taxon>
        <taxon>Pseudomonadota</taxon>
        <taxon>Alphaproteobacteria</taxon>
        <taxon>Hyphomicrobiales</taxon>
        <taxon>Rhizobiaceae</taxon>
        <taxon>Hoeflea</taxon>
    </lineage>
</organism>
<name>A0A317PCF3_9HYPH</name>
<dbReference type="PANTHER" id="PTHR30086:SF19">
    <property type="entry name" value="THREONINE EFFLUX PROTEIN"/>
    <property type="match status" value="1"/>
</dbReference>
<keyword evidence="2" id="KW-1003">Cell membrane</keyword>
<feature type="transmembrane region" description="Helical" evidence="6">
    <location>
        <begin position="50"/>
        <end position="67"/>
    </location>
</feature>
<keyword evidence="3 6" id="KW-0812">Transmembrane</keyword>
<dbReference type="PANTHER" id="PTHR30086">
    <property type="entry name" value="ARGININE EXPORTER PROTEIN ARGO"/>
    <property type="match status" value="1"/>
</dbReference>
<evidence type="ECO:0000313" key="8">
    <source>
        <dbReference type="Proteomes" id="UP000246352"/>
    </source>
</evidence>
<reference evidence="7 8" key="1">
    <citation type="submission" date="2018-05" db="EMBL/GenBank/DDBJ databases">
        <title>Genomic Encyclopedia of Type Strains, Phase IV (KMG-IV): sequencing the most valuable type-strain genomes for metagenomic binning, comparative biology and taxonomic classification.</title>
        <authorList>
            <person name="Goeker M."/>
        </authorList>
    </citation>
    <scope>NUCLEOTIDE SEQUENCE [LARGE SCALE GENOMIC DNA]</scope>
    <source>
        <strain evidence="7 8">DSM 16791</strain>
    </source>
</reference>
<evidence type="ECO:0000256" key="4">
    <source>
        <dbReference type="ARBA" id="ARBA00022989"/>
    </source>
</evidence>
<evidence type="ECO:0000313" key="7">
    <source>
        <dbReference type="EMBL" id="PWV97097.1"/>
    </source>
</evidence>
<protein>
    <submittedName>
        <fullName evidence="7">Threonine/homoserine/homoserine lactone efflux protein</fullName>
    </submittedName>
</protein>